<evidence type="ECO:0000313" key="2">
    <source>
        <dbReference type="Proteomes" id="UP001081438"/>
    </source>
</evidence>
<reference evidence="1" key="1">
    <citation type="journal article" date="2022" name="Int. J. Mol. Sci.">
        <title>Phenotypic and genotypic virulence characterisation of Staphylococcus pettenkoferi strains isolated from human bloodstream and diabetic foot infections.</title>
        <authorList>
            <person name="Magnan C."/>
        </authorList>
    </citation>
    <scope>NUCLEOTIDE SEQUENCE</scope>
    <source>
        <strain evidence="1">NSP020P</strain>
    </source>
</reference>
<proteinExistence type="predicted"/>
<comment type="caution">
    <text evidence="1">The sequence shown here is derived from an EMBL/GenBank/DDBJ whole genome shotgun (WGS) entry which is preliminary data.</text>
</comment>
<protein>
    <submittedName>
        <fullName evidence="1">Uncharacterized protein</fullName>
    </submittedName>
</protein>
<name>A0A9Q4DA46_9STAP</name>
<gene>
    <name evidence="1" type="ORF">NW112_08060</name>
</gene>
<evidence type="ECO:0000313" key="1">
    <source>
        <dbReference type="EMBL" id="MCY1595191.1"/>
    </source>
</evidence>
<dbReference type="RefSeq" id="WP_145467376.1">
    <property type="nucleotide sequence ID" value="NZ_JANSKS010000002.1"/>
</dbReference>
<sequence>MTSYIFIHPERDCRKFDDIIVYHDSFIGNEDPYIWRKRFLHSFCKITDYSYNKNDEDDTIFWVSIKNENNENKYVCDLVFKVDECEFWYDSMKKQREAIRNNEALNINSKVVENDCKALKYHFSLGEKDHSWSAKYNRRRVTLKATEDSFQPQTQERKLLDITGMLKEVLGTKFNELGKKTNYGYKPVELKKEQVKNLYCKINESSPIKLTGRELENLPVDRHK</sequence>
<dbReference type="Proteomes" id="UP001081438">
    <property type="component" value="Unassembled WGS sequence"/>
</dbReference>
<dbReference type="EMBL" id="JANSKX010000025">
    <property type="protein sequence ID" value="MCY1595191.1"/>
    <property type="molecule type" value="Genomic_DNA"/>
</dbReference>
<dbReference type="AlphaFoldDB" id="A0A9Q4DA46"/>
<organism evidence="1 2">
    <name type="scientific">Staphylococcus pettenkoferi</name>
    <dbReference type="NCBI Taxonomy" id="170573"/>
    <lineage>
        <taxon>Bacteria</taxon>
        <taxon>Bacillati</taxon>
        <taxon>Bacillota</taxon>
        <taxon>Bacilli</taxon>
        <taxon>Bacillales</taxon>
        <taxon>Staphylococcaceae</taxon>
        <taxon>Staphylococcus</taxon>
    </lineage>
</organism>
<accession>A0A9Q4DA46</accession>